<keyword evidence="5" id="KW-0597">Phosphoprotein</keyword>
<keyword evidence="6" id="KW-0808">Transferase</keyword>
<sequence length="497" mass="56223">MFKSKKSIFIYLMITLLPAIGISYVLALSDMQEQEREYRNQAYKYANQHVNDIERLIGETVSRLDMLATLTNLSADHLDHIEEILTRTHEKDIRFSGFYWGNPEGDLLVGSNGLSAPINVSDRKYFQEAMKRGRYTISPAHIGRVTGRFIITIATPVFQNENISGVLFASLRIDKIEQAIKQNINGEIISVSDDIGQTLVQTSKLPFEGNVYSETIEMSILPWTITAYVIPENESFFERALLKNLVILLVLTHIVFLILHYFLLKQRIIREKEQNERHKIVLVENLAASTAHEIRNPLTGIKGLIQLLSEKYKDEKDQLYFNIILGEVNRINTIVSEMLLLGKPTAHSLATCNINDIIQEIEPIIRSEANYSSIRVSIEYSTKELPISCVKDHMKQVFLNLVKNSLDAVNSEGEVVISIDKEGDHCLIKVVDNGGGMSAQVLRQVFNPFFTMKENGTGLGLVVCKRIIESYGGKIAINSELDRGTVVELRIPLVEER</sequence>
<dbReference type="PRINTS" id="PR00344">
    <property type="entry name" value="BCTRLSENSOR"/>
</dbReference>
<feature type="domain" description="Histidine kinase" evidence="15">
    <location>
        <begin position="289"/>
        <end position="495"/>
    </location>
</feature>
<evidence type="ECO:0000256" key="2">
    <source>
        <dbReference type="ARBA" id="ARBA00004651"/>
    </source>
</evidence>
<dbReference type="InterPro" id="IPR029151">
    <property type="entry name" value="Sensor-like_sf"/>
</dbReference>
<keyword evidence="8" id="KW-0547">Nucleotide-binding</keyword>
<evidence type="ECO:0000256" key="14">
    <source>
        <dbReference type="SAM" id="Phobius"/>
    </source>
</evidence>
<dbReference type="CDD" id="cd12914">
    <property type="entry name" value="PDC1_DGC_like"/>
    <property type="match status" value="1"/>
</dbReference>
<dbReference type="Gene3D" id="3.30.565.10">
    <property type="entry name" value="Histidine kinase-like ATPase, C-terminal domain"/>
    <property type="match status" value="1"/>
</dbReference>
<gene>
    <name evidence="16" type="ORF">ACFFH4_09715</name>
</gene>
<name>A0ABV6NGT2_9BACI</name>
<keyword evidence="11 14" id="KW-1133">Transmembrane helix</keyword>
<dbReference type="PROSITE" id="PS50109">
    <property type="entry name" value="HIS_KIN"/>
    <property type="match status" value="1"/>
</dbReference>
<reference evidence="16 17" key="1">
    <citation type="submission" date="2024-09" db="EMBL/GenBank/DDBJ databases">
        <authorList>
            <person name="Sun Q."/>
            <person name="Mori K."/>
        </authorList>
    </citation>
    <scope>NUCLEOTIDE SEQUENCE [LARGE SCALE GENOMIC DNA]</scope>
    <source>
        <strain evidence="16 17">NCAIM B.02301</strain>
    </source>
</reference>
<evidence type="ECO:0000313" key="16">
    <source>
        <dbReference type="EMBL" id="MFC0559323.1"/>
    </source>
</evidence>
<evidence type="ECO:0000259" key="15">
    <source>
        <dbReference type="PROSITE" id="PS50109"/>
    </source>
</evidence>
<dbReference type="InterPro" id="IPR036097">
    <property type="entry name" value="HisK_dim/P_sf"/>
</dbReference>
<dbReference type="PANTHER" id="PTHR43065:SF10">
    <property type="entry name" value="PEROXIDE STRESS-ACTIVATED HISTIDINE KINASE MAK3"/>
    <property type="match status" value="1"/>
</dbReference>
<keyword evidence="17" id="KW-1185">Reference proteome</keyword>
<evidence type="ECO:0000256" key="1">
    <source>
        <dbReference type="ARBA" id="ARBA00000085"/>
    </source>
</evidence>
<keyword evidence="12" id="KW-0902">Two-component regulatory system</keyword>
<dbReference type="Gene3D" id="3.30.450.20">
    <property type="entry name" value="PAS domain"/>
    <property type="match status" value="2"/>
</dbReference>
<evidence type="ECO:0000256" key="12">
    <source>
        <dbReference type="ARBA" id="ARBA00023012"/>
    </source>
</evidence>
<comment type="subcellular location">
    <subcellularLocation>
        <location evidence="2">Cell membrane</location>
        <topology evidence="2">Multi-pass membrane protein</topology>
    </subcellularLocation>
</comment>
<evidence type="ECO:0000256" key="6">
    <source>
        <dbReference type="ARBA" id="ARBA00022679"/>
    </source>
</evidence>
<dbReference type="CDD" id="cd00082">
    <property type="entry name" value="HisKA"/>
    <property type="match status" value="1"/>
</dbReference>
<evidence type="ECO:0000256" key="8">
    <source>
        <dbReference type="ARBA" id="ARBA00022741"/>
    </source>
</evidence>
<evidence type="ECO:0000313" key="17">
    <source>
        <dbReference type="Proteomes" id="UP001589833"/>
    </source>
</evidence>
<comment type="catalytic activity">
    <reaction evidence="1">
        <text>ATP + protein L-histidine = ADP + protein N-phospho-L-histidine.</text>
        <dbReference type="EC" id="2.7.13.3"/>
    </reaction>
</comment>
<evidence type="ECO:0000256" key="13">
    <source>
        <dbReference type="ARBA" id="ARBA00023136"/>
    </source>
</evidence>
<keyword evidence="13 14" id="KW-0472">Membrane</keyword>
<evidence type="ECO:0000256" key="7">
    <source>
        <dbReference type="ARBA" id="ARBA00022692"/>
    </source>
</evidence>
<dbReference type="SUPFAM" id="SSF55874">
    <property type="entry name" value="ATPase domain of HSP90 chaperone/DNA topoisomerase II/histidine kinase"/>
    <property type="match status" value="1"/>
</dbReference>
<keyword evidence="10 16" id="KW-0067">ATP-binding</keyword>
<proteinExistence type="predicted"/>
<dbReference type="SUPFAM" id="SSF47384">
    <property type="entry name" value="Homodimeric domain of signal transducing histidine kinase"/>
    <property type="match status" value="1"/>
</dbReference>
<evidence type="ECO:0000256" key="5">
    <source>
        <dbReference type="ARBA" id="ARBA00022553"/>
    </source>
</evidence>
<evidence type="ECO:0000256" key="4">
    <source>
        <dbReference type="ARBA" id="ARBA00022475"/>
    </source>
</evidence>
<dbReference type="InterPro" id="IPR005467">
    <property type="entry name" value="His_kinase_dom"/>
</dbReference>
<protein>
    <recommendedName>
        <fullName evidence="3">histidine kinase</fullName>
        <ecNumber evidence="3">2.7.13.3</ecNumber>
    </recommendedName>
</protein>
<dbReference type="InterPro" id="IPR004358">
    <property type="entry name" value="Sig_transdc_His_kin-like_C"/>
</dbReference>
<accession>A0ABV6NGT2</accession>
<dbReference type="SUPFAM" id="SSF103190">
    <property type="entry name" value="Sensory domain-like"/>
    <property type="match status" value="1"/>
</dbReference>
<keyword evidence="4" id="KW-1003">Cell membrane</keyword>
<dbReference type="SMART" id="SM00388">
    <property type="entry name" value="HisKA"/>
    <property type="match status" value="1"/>
</dbReference>
<dbReference type="Pfam" id="PF02518">
    <property type="entry name" value="HATPase_c"/>
    <property type="match status" value="1"/>
</dbReference>
<feature type="transmembrane region" description="Helical" evidence="14">
    <location>
        <begin position="245"/>
        <end position="264"/>
    </location>
</feature>
<comment type="caution">
    <text evidence="16">The sequence shown here is derived from an EMBL/GenBank/DDBJ whole genome shotgun (WGS) entry which is preliminary data.</text>
</comment>
<dbReference type="Pfam" id="PF00512">
    <property type="entry name" value="HisKA"/>
    <property type="match status" value="1"/>
</dbReference>
<dbReference type="Pfam" id="PF02743">
    <property type="entry name" value="dCache_1"/>
    <property type="match status" value="1"/>
</dbReference>
<keyword evidence="9" id="KW-0418">Kinase</keyword>
<evidence type="ECO:0000256" key="10">
    <source>
        <dbReference type="ARBA" id="ARBA00022840"/>
    </source>
</evidence>
<keyword evidence="7 14" id="KW-0812">Transmembrane</keyword>
<dbReference type="SMART" id="SM00387">
    <property type="entry name" value="HATPase_c"/>
    <property type="match status" value="1"/>
</dbReference>
<dbReference type="EC" id="2.7.13.3" evidence="3"/>
<dbReference type="PANTHER" id="PTHR43065">
    <property type="entry name" value="SENSOR HISTIDINE KINASE"/>
    <property type="match status" value="1"/>
</dbReference>
<dbReference type="InterPro" id="IPR003661">
    <property type="entry name" value="HisK_dim/P_dom"/>
</dbReference>
<dbReference type="InterPro" id="IPR033479">
    <property type="entry name" value="dCache_1"/>
</dbReference>
<dbReference type="EMBL" id="JBHLTR010000013">
    <property type="protein sequence ID" value="MFC0559323.1"/>
    <property type="molecule type" value="Genomic_DNA"/>
</dbReference>
<evidence type="ECO:0000256" key="3">
    <source>
        <dbReference type="ARBA" id="ARBA00012438"/>
    </source>
</evidence>
<dbReference type="InterPro" id="IPR036890">
    <property type="entry name" value="HATPase_C_sf"/>
</dbReference>
<dbReference type="GO" id="GO:0005524">
    <property type="term" value="F:ATP binding"/>
    <property type="evidence" value="ECO:0007669"/>
    <property type="project" value="UniProtKB-KW"/>
</dbReference>
<dbReference type="Gene3D" id="1.10.287.130">
    <property type="match status" value="1"/>
</dbReference>
<evidence type="ECO:0000256" key="9">
    <source>
        <dbReference type="ARBA" id="ARBA00022777"/>
    </source>
</evidence>
<dbReference type="InterPro" id="IPR003594">
    <property type="entry name" value="HATPase_dom"/>
</dbReference>
<evidence type="ECO:0000256" key="11">
    <source>
        <dbReference type="ARBA" id="ARBA00022989"/>
    </source>
</evidence>
<organism evidence="16 17">
    <name type="scientific">Halalkalibacter alkalisediminis</name>
    <dbReference type="NCBI Taxonomy" id="935616"/>
    <lineage>
        <taxon>Bacteria</taxon>
        <taxon>Bacillati</taxon>
        <taxon>Bacillota</taxon>
        <taxon>Bacilli</taxon>
        <taxon>Bacillales</taxon>
        <taxon>Bacillaceae</taxon>
        <taxon>Halalkalibacter</taxon>
    </lineage>
</organism>
<dbReference type="Proteomes" id="UP001589833">
    <property type="component" value="Unassembled WGS sequence"/>
</dbReference>